<accession>A0ABT4TSU5</accession>
<dbReference type="GO" id="GO:0016787">
    <property type="term" value="F:hydrolase activity"/>
    <property type="evidence" value="ECO:0007669"/>
    <property type="project" value="UniProtKB-KW"/>
</dbReference>
<dbReference type="SUPFAM" id="SSF56317">
    <property type="entry name" value="Carbon-nitrogen hydrolase"/>
    <property type="match status" value="1"/>
</dbReference>
<evidence type="ECO:0000313" key="3">
    <source>
        <dbReference type="EMBL" id="MDA2807774.1"/>
    </source>
</evidence>
<sequence length="272" mass="29155">MVDVAIGQYAPGEDKRRNLDTARAMVGEAVARGARVVLLPEYAMFTAPRTDHRFVESAEPMDGPFPSGIAALAAEHRVHVVAGLNEALPSAPGRFSNTLAAFGPDGAVAARYRKLHLYDAFGARESDVVEPGPVAEPETFTCDGLTFGLQTCYDLRFPEVTRRIADAGAHILLLAAEWVPGPLKEDHWTTLLRARAIENTLYVAAAGQNAPTGAGNSAIIDPMGTRIVALGEQTGVAVGRIALERVAEVREKNPALRLRRFTVVPRDPDATP</sequence>
<dbReference type="InterPro" id="IPR001110">
    <property type="entry name" value="UPF0012_CS"/>
</dbReference>
<dbReference type="InterPro" id="IPR036526">
    <property type="entry name" value="C-N_Hydrolase_sf"/>
</dbReference>
<comment type="caution">
    <text evidence="3">The sequence shown here is derived from an EMBL/GenBank/DDBJ whole genome shotgun (WGS) entry which is preliminary data.</text>
</comment>
<dbReference type="Gene3D" id="3.60.110.10">
    <property type="entry name" value="Carbon-nitrogen hydrolase"/>
    <property type="match status" value="1"/>
</dbReference>
<reference evidence="3" key="1">
    <citation type="submission" date="2023-01" db="EMBL/GenBank/DDBJ databases">
        <title>Draft genome sequence of Nocardiopsis sp. LSu2-4 isolated from halophytes.</title>
        <authorList>
            <person name="Duangmal K."/>
            <person name="Chantavorakit T."/>
        </authorList>
    </citation>
    <scope>NUCLEOTIDE SEQUENCE</scope>
    <source>
        <strain evidence="3">LSu2-4</strain>
    </source>
</reference>
<dbReference type="RefSeq" id="WP_270680396.1">
    <property type="nucleotide sequence ID" value="NZ_JAQFWP010000062.1"/>
</dbReference>
<keyword evidence="3" id="KW-0378">Hydrolase</keyword>
<dbReference type="CDD" id="cd07581">
    <property type="entry name" value="nitrilase_3"/>
    <property type="match status" value="1"/>
</dbReference>
<dbReference type="InterPro" id="IPR003010">
    <property type="entry name" value="C-N_Hydrolase"/>
</dbReference>
<evidence type="ECO:0000313" key="4">
    <source>
        <dbReference type="Proteomes" id="UP001165685"/>
    </source>
</evidence>
<dbReference type="PANTHER" id="PTHR23088">
    <property type="entry name" value="NITRILASE-RELATED"/>
    <property type="match status" value="1"/>
</dbReference>
<gene>
    <name evidence="3" type="ORF">O4U47_24910</name>
</gene>
<organism evidence="3 4">
    <name type="scientific">Nocardiopsis suaedae</name>
    <dbReference type="NCBI Taxonomy" id="3018444"/>
    <lineage>
        <taxon>Bacteria</taxon>
        <taxon>Bacillati</taxon>
        <taxon>Actinomycetota</taxon>
        <taxon>Actinomycetes</taxon>
        <taxon>Streptosporangiales</taxon>
        <taxon>Nocardiopsidaceae</taxon>
        <taxon>Nocardiopsis</taxon>
    </lineage>
</organism>
<dbReference type="PROSITE" id="PS50263">
    <property type="entry name" value="CN_HYDROLASE"/>
    <property type="match status" value="1"/>
</dbReference>
<name>A0ABT4TSU5_9ACTN</name>
<dbReference type="PANTHER" id="PTHR23088:SF27">
    <property type="entry name" value="DEAMINATED GLUTATHIONE AMIDASE"/>
    <property type="match status" value="1"/>
</dbReference>
<dbReference type="EMBL" id="JAQFWP010000062">
    <property type="protein sequence ID" value="MDA2807774.1"/>
    <property type="molecule type" value="Genomic_DNA"/>
</dbReference>
<feature type="domain" description="CN hydrolase" evidence="2">
    <location>
        <begin position="2"/>
        <end position="243"/>
    </location>
</feature>
<dbReference type="Pfam" id="PF00795">
    <property type="entry name" value="CN_hydrolase"/>
    <property type="match status" value="1"/>
</dbReference>
<evidence type="ECO:0000259" key="2">
    <source>
        <dbReference type="PROSITE" id="PS50263"/>
    </source>
</evidence>
<dbReference type="PROSITE" id="PS01227">
    <property type="entry name" value="UPF0012"/>
    <property type="match status" value="1"/>
</dbReference>
<comment type="similarity">
    <text evidence="1">Belongs to the carbon-nitrogen hydrolase superfamily. NIT1/NIT2 family.</text>
</comment>
<protein>
    <submittedName>
        <fullName evidence="3">Carbon-nitrogen hydrolase family protein</fullName>
    </submittedName>
</protein>
<dbReference type="Proteomes" id="UP001165685">
    <property type="component" value="Unassembled WGS sequence"/>
</dbReference>
<proteinExistence type="inferred from homology"/>
<evidence type="ECO:0000256" key="1">
    <source>
        <dbReference type="ARBA" id="ARBA00010613"/>
    </source>
</evidence>
<keyword evidence="4" id="KW-1185">Reference proteome</keyword>